<accession>A0A3Q7MEF5</accession>
<evidence type="ECO:0000313" key="22">
    <source>
        <dbReference type="RefSeq" id="XP_025705229.1"/>
    </source>
</evidence>
<dbReference type="PROSITE" id="PS00650">
    <property type="entry name" value="G_PROTEIN_RECEP_F2_2"/>
    <property type="match status" value="1"/>
</dbReference>
<feature type="transmembrane region" description="Helical" evidence="18">
    <location>
        <begin position="444"/>
        <end position="463"/>
    </location>
</feature>
<dbReference type="InterPro" id="IPR036445">
    <property type="entry name" value="GPCR_2_extracell_dom_sf"/>
</dbReference>
<reference key="1">
    <citation type="submission" date="2019-01" db="UniProtKB">
        <authorList>
            <consortium name="RefSeq"/>
        </authorList>
    </citation>
    <scope>IDENTIFICATION</scope>
</reference>
<dbReference type="InterPro" id="IPR000832">
    <property type="entry name" value="GPCR_2_secretin-like"/>
</dbReference>
<evidence type="ECO:0000259" key="19">
    <source>
        <dbReference type="PROSITE" id="PS50227"/>
    </source>
</evidence>
<feature type="transmembrane region" description="Helical" evidence="18">
    <location>
        <begin position="363"/>
        <end position="382"/>
    </location>
</feature>
<evidence type="ECO:0000313" key="21">
    <source>
        <dbReference type="Proteomes" id="UP000286641"/>
    </source>
</evidence>
<dbReference type="PANTHER" id="PTHR45620">
    <property type="entry name" value="PDF RECEPTOR-LIKE PROTEIN-RELATED"/>
    <property type="match status" value="1"/>
</dbReference>
<dbReference type="Proteomes" id="UP000286641">
    <property type="component" value="Unplaced"/>
</dbReference>
<comment type="subcellular location">
    <subcellularLocation>
        <location evidence="1">Cell membrane</location>
        <topology evidence="1">Multi-pass membrane protein</topology>
    </subcellularLocation>
</comment>
<evidence type="ECO:0000256" key="13">
    <source>
        <dbReference type="ARBA" id="ARBA00059971"/>
    </source>
</evidence>
<keyword evidence="7" id="KW-0297">G-protein coupled receptor</keyword>
<keyword evidence="6 18" id="KW-1133">Transmembrane helix</keyword>
<dbReference type="FunFam" id="1.20.1070.10:FF:000229">
    <property type="entry name" value="Gastric inhibitory polypeptide receptor"/>
    <property type="match status" value="1"/>
</dbReference>
<feature type="domain" description="G-protein coupled receptors family 2 profile 2" evidence="20">
    <location>
        <begin position="242"/>
        <end position="501"/>
    </location>
</feature>
<protein>
    <recommendedName>
        <fullName evidence="15">Gastric inhibitory polypeptide receptor</fullName>
    </recommendedName>
    <alternativeName>
        <fullName evidence="16">Glucose-dependent insulinotropic polypeptide receptor</fullName>
    </alternativeName>
</protein>
<dbReference type="PRINTS" id="PR01129">
    <property type="entry name" value="GIPRECEPTOR"/>
</dbReference>
<evidence type="ECO:0000256" key="15">
    <source>
        <dbReference type="ARBA" id="ARBA00072201"/>
    </source>
</evidence>
<comment type="similarity">
    <text evidence="2">Belongs to the G-protein coupled receptor 2 family.</text>
</comment>
<dbReference type="InterPro" id="IPR001749">
    <property type="entry name" value="GPCR_2_GIP_rcpt"/>
</dbReference>
<gene>
    <name evidence="22" type="primary">GIPR</name>
</gene>
<dbReference type="FunFam" id="4.10.1240.10:FF:000019">
    <property type="entry name" value="Gastric inhibitory polypeptide receptor"/>
    <property type="match status" value="1"/>
</dbReference>
<evidence type="ECO:0000256" key="8">
    <source>
        <dbReference type="ARBA" id="ARBA00023136"/>
    </source>
</evidence>
<evidence type="ECO:0000256" key="3">
    <source>
        <dbReference type="ARBA" id="ARBA00022475"/>
    </source>
</evidence>
<evidence type="ECO:0000256" key="17">
    <source>
        <dbReference type="SAM" id="MobiDB-lite"/>
    </source>
</evidence>
<dbReference type="GO" id="GO:0005886">
    <property type="term" value="C:plasma membrane"/>
    <property type="evidence" value="ECO:0007669"/>
    <property type="project" value="UniProtKB-SubCell"/>
</dbReference>
<dbReference type="GO" id="GO:0050796">
    <property type="term" value="P:regulation of insulin secretion"/>
    <property type="evidence" value="ECO:0007669"/>
    <property type="project" value="UniProtKB-ARBA"/>
</dbReference>
<dbReference type="InterPro" id="IPR017981">
    <property type="entry name" value="GPCR_2-like_7TM"/>
</dbReference>
<dbReference type="GO" id="GO:0008528">
    <property type="term" value="F:G protein-coupled peptide receptor activity"/>
    <property type="evidence" value="ECO:0007669"/>
    <property type="project" value="TreeGrafter"/>
</dbReference>
<dbReference type="Gene3D" id="4.10.1240.10">
    <property type="entry name" value="GPCR, family 2, extracellular hormone receptor domain"/>
    <property type="match status" value="1"/>
</dbReference>
<feature type="transmembrane region" description="Helical" evidence="18">
    <location>
        <begin position="402"/>
        <end position="423"/>
    </location>
</feature>
<dbReference type="CDD" id="cd15929">
    <property type="entry name" value="7tmB1_GlucagonR-like"/>
    <property type="match status" value="1"/>
</dbReference>
<organism evidence="21 22">
    <name type="scientific">Callorhinus ursinus</name>
    <name type="common">Northern fur seal</name>
    <dbReference type="NCBI Taxonomy" id="34884"/>
    <lineage>
        <taxon>Eukaryota</taxon>
        <taxon>Metazoa</taxon>
        <taxon>Chordata</taxon>
        <taxon>Craniata</taxon>
        <taxon>Vertebrata</taxon>
        <taxon>Euteleostomi</taxon>
        <taxon>Mammalia</taxon>
        <taxon>Eutheria</taxon>
        <taxon>Laurasiatheria</taxon>
        <taxon>Carnivora</taxon>
        <taxon>Caniformia</taxon>
        <taxon>Pinnipedia</taxon>
        <taxon>Otariidae</taxon>
        <taxon>Callorhinus</taxon>
    </lineage>
</organism>
<comment type="function">
    <text evidence="13">This is a receptor for GIP. The activity of this receptor is mediated by G proteins which activate adenylyl cyclase.</text>
</comment>
<dbReference type="GO" id="GO:0007188">
    <property type="term" value="P:adenylate cyclase-modulating G protein-coupled receptor signaling pathway"/>
    <property type="evidence" value="ECO:0007669"/>
    <property type="project" value="TreeGrafter"/>
</dbReference>
<evidence type="ECO:0000256" key="10">
    <source>
        <dbReference type="ARBA" id="ARBA00023170"/>
    </source>
</evidence>
<keyword evidence="8 18" id="KW-0472">Membrane</keyword>
<dbReference type="SMART" id="SM00008">
    <property type="entry name" value="HormR"/>
    <property type="match status" value="1"/>
</dbReference>
<dbReference type="GO" id="GO:0017046">
    <property type="term" value="F:peptide hormone binding"/>
    <property type="evidence" value="ECO:0007669"/>
    <property type="project" value="TreeGrafter"/>
</dbReference>
<dbReference type="PROSITE" id="PS50227">
    <property type="entry name" value="G_PROTEIN_RECEP_F2_3"/>
    <property type="match status" value="1"/>
</dbReference>
<dbReference type="InParanoid" id="A0A3Q7MEF5"/>
<dbReference type="PROSITE" id="PS00649">
    <property type="entry name" value="G_PROTEIN_RECEP_F2_1"/>
    <property type="match status" value="1"/>
</dbReference>
<feature type="transmembrane region" description="Helical" evidence="18">
    <location>
        <begin position="483"/>
        <end position="500"/>
    </location>
</feature>
<dbReference type="InterPro" id="IPR017983">
    <property type="entry name" value="GPCR_2_secretin-like_CS"/>
</dbReference>
<dbReference type="SUPFAM" id="SSF111418">
    <property type="entry name" value="Hormone receptor domain"/>
    <property type="match status" value="1"/>
</dbReference>
<evidence type="ECO:0000259" key="20">
    <source>
        <dbReference type="PROSITE" id="PS50261"/>
    </source>
</evidence>
<dbReference type="Pfam" id="PF02793">
    <property type="entry name" value="HRM"/>
    <property type="match status" value="1"/>
</dbReference>
<evidence type="ECO:0000256" key="14">
    <source>
        <dbReference type="ARBA" id="ARBA00065233"/>
    </source>
</evidence>
<dbReference type="PANTHER" id="PTHR45620:SF5">
    <property type="entry name" value="GASTRIC INHIBITORY POLYPEPTIDE RECEPTOR"/>
    <property type="match status" value="1"/>
</dbReference>
<dbReference type="Gene3D" id="1.20.1070.10">
    <property type="entry name" value="Rhodopsin 7-helix transmembrane proteins"/>
    <property type="match status" value="1"/>
</dbReference>
<keyword evidence="3" id="KW-1003">Cell membrane</keyword>
<evidence type="ECO:0000256" key="5">
    <source>
        <dbReference type="ARBA" id="ARBA00022729"/>
    </source>
</evidence>
<proteinExistence type="inferred from homology"/>
<evidence type="ECO:0000256" key="6">
    <source>
        <dbReference type="ARBA" id="ARBA00022989"/>
    </source>
</evidence>
<dbReference type="InterPro" id="IPR050332">
    <property type="entry name" value="GPCR_2"/>
</dbReference>
<feature type="domain" description="G-protein coupled receptors family 2 profile 1" evidence="19">
    <location>
        <begin position="150"/>
        <end position="227"/>
    </location>
</feature>
<keyword evidence="10 22" id="KW-0675">Receptor</keyword>
<feature type="transmembrane region" description="Helical" evidence="18">
    <location>
        <begin position="244"/>
        <end position="264"/>
    </location>
</feature>
<evidence type="ECO:0000256" key="18">
    <source>
        <dbReference type="SAM" id="Phobius"/>
    </source>
</evidence>
<evidence type="ECO:0000256" key="1">
    <source>
        <dbReference type="ARBA" id="ARBA00004651"/>
    </source>
</evidence>
<sequence>MTAGGEMRPSDWVADTASRELWEAVIVLLCEWSCLQSGPTAVSLWMTVSLCEECDRGCAVTSSRAQAEAVEATAAGVSDREQIWGQAGLPLLDQTLRPPCPAALTMPNCPPWRLLLLLLWWGPLLRRAETGSEGQTAEELYQRWERYRRECQETLEALDPPAGLACNASFDMYVCWDYAAANDTARASCPWYLPWHRHVATGFVLRQCGSDGQWGPWRDHSQCENPEKNGAFQDQKLILERMQVMYTVGYSLSLATLLLALLILSFFRRLRCTRNYIHINLFTSSMLRAAAILTRDRLLPPPGPYPGDQAPVLWNPDLAACRTAQIVTQYCVGANYTWLLVEGVYLHSLLVLVGGSEGGHFRCYLLLGWGAPAFFVIPWVIVRYLYENTQCWERNDVKAIWWIIRTPILMTILINFLIFIRILGILVSKLRTRQLRCPDYRLRLARSTLTLVPLLGVHEVVFAPVTEEQARGALRFIKLGFEIFLSSFQGFLVSVLYCFINKEVQSEIRRCWHRRRLRHSLGEEQRQPPERASGTLPSSSGPCRVAPDRALSLGTLPGPGDEASRASESYC</sequence>
<keyword evidence="5" id="KW-0732">Signal</keyword>
<evidence type="ECO:0000256" key="2">
    <source>
        <dbReference type="ARBA" id="ARBA00005314"/>
    </source>
</evidence>
<evidence type="ECO:0000256" key="12">
    <source>
        <dbReference type="ARBA" id="ARBA00023224"/>
    </source>
</evidence>
<evidence type="ECO:0000256" key="7">
    <source>
        <dbReference type="ARBA" id="ARBA00023040"/>
    </source>
</evidence>
<dbReference type="GO" id="GO:0016519">
    <property type="term" value="F:gastric inhibitory peptide receptor activity"/>
    <property type="evidence" value="ECO:0007669"/>
    <property type="project" value="InterPro"/>
</dbReference>
<dbReference type="PROSITE" id="PS50261">
    <property type="entry name" value="G_PROTEIN_RECEP_F2_4"/>
    <property type="match status" value="1"/>
</dbReference>
<keyword evidence="21" id="KW-1185">Reference proteome</keyword>
<keyword evidence="12" id="KW-0807">Transducer</keyword>
<dbReference type="InterPro" id="IPR001879">
    <property type="entry name" value="GPCR_2_extracellular_dom"/>
</dbReference>
<comment type="subunit">
    <text evidence="14">May form homodimers and heterodimers with GLP1R.</text>
</comment>
<dbReference type="PRINTS" id="PR00249">
    <property type="entry name" value="GPCRSECRETIN"/>
</dbReference>
<reference evidence="22" key="2">
    <citation type="submission" date="2025-08" db="UniProtKB">
        <authorList>
            <consortium name="RefSeq"/>
        </authorList>
    </citation>
    <scope>IDENTIFICATION</scope>
    <source>
        <tissue evidence="22">Blood</tissue>
    </source>
</reference>
<feature type="region of interest" description="Disordered" evidence="17">
    <location>
        <begin position="522"/>
        <end position="571"/>
    </location>
</feature>
<name>A0A3Q7MEF5_CALUR</name>
<dbReference type="SUPFAM" id="SSF81321">
    <property type="entry name" value="Family A G protein-coupled receptor-like"/>
    <property type="match status" value="1"/>
</dbReference>
<dbReference type="AlphaFoldDB" id="A0A3Q7MEF5"/>
<dbReference type="GO" id="GO:0007166">
    <property type="term" value="P:cell surface receptor signaling pathway"/>
    <property type="evidence" value="ECO:0007669"/>
    <property type="project" value="InterPro"/>
</dbReference>
<evidence type="ECO:0000256" key="4">
    <source>
        <dbReference type="ARBA" id="ARBA00022692"/>
    </source>
</evidence>
<dbReference type="Pfam" id="PF00002">
    <property type="entry name" value="7tm_2"/>
    <property type="match status" value="1"/>
</dbReference>
<dbReference type="RefSeq" id="XP_025705229.1">
    <property type="nucleotide sequence ID" value="XM_025849444.1"/>
</dbReference>
<keyword evidence="9" id="KW-1015">Disulfide bond</keyword>
<keyword evidence="11" id="KW-0325">Glycoprotein</keyword>
<evidence type="ECO:0000256" key="16">
    <source>
        <dbReference type="ARBA" id="ARBA00079704"/>
    </source>
</evidence>
<evidence type="ECO:0000256" key="9">
    <source>
        <dbReference type="ARBA" id="ARBA00023157"/>
    </source>
</evidence>
<dbReference type="CTD" id="2696"/>
<keyword evidence="4 18" id="KW-0812">Transmembrane</keyword>
<evidence type="ECO:0000256" key="11">
    <source>
        <dbReference type="ARBA" id="ARBA00023180"/>
    </source>
</evidence>